<dbReference type="AlphaFoldDB" id="A0A2Z3GRL3"/>
<dbReference type="OrthoDB" id="270227at2"/>
<dbReference type="KEGG" id="gog:C1280_02325"/>
<accession>A0A2Z3GRL3</accession>
<reference evidence="2 3" key="1">
    <citation type="submission" date="2018-01" db="EMBL/GenBank/DDBJ databases">
        <title>G. obscuriglobus.</title>
        <authorList>
            <person name="Franke J."/>
            <person name="Blomberg W."/>
            <person name="Selmecki A."/>
        </authorList>
    </citation>
    <scope>NUCLEOTIDE SEQUENCE [LARGE SCALE GENOMIC DNA]</scope>
    <source>
        <strain evidence="2 3">DSM 5831</strain>
    </source>
</reference>
<proteinExistence type="predicted"/>
<keyword evidence="3" id="KW-1185">Reference proteome</keyword>
<feature type="compositionally biased region" description="Low complexity" evidence="1">
    <location>
        <begin position="500"/>
        <end position="509"/>
    </location>
</feature>
<evidence type="ECO:0008006" key="4">
    <source>
        <dbReference type="Google" id="ProtNLM"/>
    </source>
</evidence>
<dbReference type="Proteomes" id="UP000245802">
    <property type="component" value="Chromosome"/>
</dbReference>
<evidence type="ECO:0000256" key="1">
    <source>
        <dbReference type="SAM" id="MobiDB-lite"/>
    </source>
</evidence>
<dbReference type="RefSeq" id="WP_010041977.1">
    <property type="nucleotide sequence ID" value="NZ_CP025958.1"/>
</dbReference>
<evidence type="ECO:0000313" key="2">
    <source>
        <dbReference type="EMBL" id="AWM35958.1"/>
    </source>
</evidence>
<gene>
    <name evidence="2" type="ORF">C1280_02325</name>
</gene>
<dbReference type="SUPFAM" id="SSF52833">
    <property type="entry name" value="Thioredoxin-like"/>
    <property type="match status" value="1"/>
</dbReference>
<dbReference type="Gene3D" id="3.40.30.10">
    <property type="entry name" value="Glutaredoxin"/>
    <property type="match status" value="1"/>
</dbReference>
<sequence>MTAVLLTLALSPAAPPEALGLQPGAELTFVGKVEEAVERPGTRFLRTQALEVRVLVLEKQDAWTDAAILTLLRRGDDAVTGAVGAVTGGTVEKAAPPAVRLDLVRVHADGTVHHLQPTGAPPFTLDAKTPARAPPAIRLDAFTPFEFGMFPPRPPRTDPEKAWTRAAADPSRPAEVWQLQGTKFVTGERCAVLVANQQHPNWDKPVGGRTAWHRADEVCVAPDGAARQVHRVIRHRDGTDTALAAWVEVKYELKEQAPVAGRTRDRYRRDIETALAAGAELAPFLADPVRHGPRFFEAKGAKLDAYLDAADESSPYREAVLAVRRQVTAAARGESVSAAGPLAVPVKRSPWPEPNRPAPDFTAGRFRLSEGRGQPALLVFFKPGSETTDLALAIADALHRKHGPRAAIVPLAVWGDPADGPKERARLKLTVPVYDGEQADTSYGVDSVPRFALVDAHGVVRWTFCGVGDETGAEALAQLERLLKPASPVGATGTTGGAAPGAAGSVPRP</sequence>
<feature type="region of interest" description="Disordered" evidence="1">
    <location>
        <begin position="487"/>
        <end position="509"/>
    </location>
</feature>
<name>A0A2Z3GRL3_9BACT</name>
<organism evidence="2 3">
    <name type="scientific">Gemmata obscuriglobus</name>
    <dbReference type="NCBI Taxonomy" id="114"/>
    <lineage>
        <taxon>Bacteria</taxon>
        <taxon>Pseudomonadati</taxon>
        <taxon>Planctomycetota</taxon>
        <taxon>Planctomycetia</taxon>
        <taxon>Gemmatales</taxon>
        <taxon>Gemmataceae</taxon>
        <taxon>Gemmata</taxon>
    </lineage>
</organism>
<evidence type="ECO:0000313" key="3">
    <source>
        <dbReference type="Proteomes" id="UP000245802"/>
    </source>
</evidence>
<dbReference type="EMBL" id="CP025958">
    <property type="protein sequence ID" value="AWM35958.1"/>
    <property type="molecule type" value="Genomic_DNA"/>
</dbReference>
<protein>
    <recommendedName>
        <fullName evidence="4">Thioredoxin domain-containing protein</fullName>
    </recommendedName>
</protein>
<dbReference type="InterPro" id="IPR036249">
    <property type="entry name" value="Thioredoxin-like_sf"/>
</dbReference>